<accession>A0A0A2WGD9</accession>
<dbReference type="eggNOG" id="ENOG502ZCPZ">
    <property type="taxonomic scope" value="Bacteria"/>
</dbReference>
<comment type="caution">
    <text evidence="2">The sequence shown here is derived from an EMBL/GenBank/DDBJ whole genome shotgun (WGS) entry which is preliminary data.</text>
</comment>
<dbReference type="AlphaFoldDB" id="A0A0A2WGD9"/>
<evidence type="ECO:0000313" key="3">
    <source>
        <dbReference type="Proteomes" id="UP000030518"/>
    </source>
</evidence>
<evidence type="ECO:0008006" key="4">
    <source>
        <dbReference type="Google" id="ProtNLM"/>
    </source>
</evidence>
<feature type="chain" id="PRO_5001996241" description="Secreted protein" evidence="1">
    <location>
        <begin position="22"/>
        <end position="181"/>
    </location>
</feature>
<keyword evidence="3" id="KW-1185">Reference proteome</keyword>
<proteinExistence type="predicted"/>
<dbReference type="EMBL" id="JRKJ01000008">
    <property type="protein sequence ID" value="KGQ19246.1"/>
    <property type="molecule type" value="Genomic_DNA"/>
</dbReference>
<name>A0A0A2WGD9_9GAMM</name>
<protein>
    <recommendedName>
        <fullName evidence="4">Secreted protein</fullName>
    </recommendedName>
</protein>
<dbReference type="RefSeq" id="WP_036168089.1">
    <property type="nucleotide sequence ID" value="NZ_JRKJ01000008.1"/>
</dbReference>
<dbReference type="PATRIC" id="fig|1300345.3.peg.1444"/>
<gene>
    <name evidence="2" type="ORF">LF41_2892</name>
</gene>
<evidence type="ECO:0000256" key="1">
    <source>
        <dbReference type="SAM" id="SignalP"/>
    </source>
</evidence>
<sequence length="181" mass="20235">MLSIRRWLLAATLLLAMPAFAHEDTPFRLERDGALTGFPEEFGPASLRVGFKASDASYDAPNVASVVLRIRDREVRLPSCLTGLLRSSDISQVRVAGSWYHEEMEGLPYYVNISFDDGPLPSTYWVSGYELLFDMRTARLLQMQVRIARDPRTVQLLPLDIAALCRGDTLPEPVQAGTPRP</sequence>
<organism evidence="2 3">
    <name type="scientific">Lysobacter dokdonensis DS-58</name>
    <dbReference type="NCBI Taxonomy" id="1300345"/>
    <lineage>
        <taxon>Bacteria</taxon>
        <taxon>Pseudomonadati</taxon>
        <taxon>Pseudomonadota</taxon>
        <taxon>Gammaproteobacteria</taxon>
        <taxon>Lysobacterales</taxon>
        <taxon>Lysobacteraceae</taxon>
        <taxon>Noviluteimonas</taxon>
    </lineage>
</organism>
<keyword evidence="1" id="KW-0732">Signal</keyword>
<reference evidence="2 3" key="1">
    <citation type="submission" date="2014-09" db="EMBL/GenBank/DDBJ databases">
        <title>Genome sequences of Lysobacter dokdonensis DS-58.</title>
        <authorList>
            <person name="Kim J.F."/>
            <person name="Kwak M.-J."/>
        </authorList>
    </citation>
    <scope>NUCLEOTIDE SEQUENCE [LARGE SCALE GENOMIC DNA]</scope>
    <source>
        <strain evidence="2 3">DS-58</strain>
    </source>
</reference>
<dbReference type="OrthoDB" id="7058900at2"/>
<feature type="signal peptide" evidence="1">
    <location>
        <begin position="1"/>
        <end position="21"/>
    </location>
</feature>
<dbReference type="STRING" id="1300345.LF41_2892"/>
<dbReference type="Proteomes" id="UP000030518">
    <property type="component" value="Unassembled WGS sequence"/>
</dbReference>
<evidence type="ECO:0000313" key="2">
    <source>
        <dbReference type="EMBL" id="KGQ19246.1"/>
    </source>
</evidence>